<accession>A0A6J1B4J6</accession>
<protein>
    <submittedName>
        <fullName evidence="3">Uncharacterized protein LOC110423969 isoform X1</fullName>
    </submittedName>
</protein>
<dbReference type="PANTHER" id="PTHR33698:SF6">
    <property type="entry name" value="TRANSMEMBRANE PROTEIN"/>
    <property type="match status" value="1"/>
</dbReference>
<feature type="transmembrane region" description="Helical" evidence="1">
    <location>
        <begin position="293"/>
        <end position="310"/>
    </location>
</feature>
<proteinExistence type="predicted"/>
<dbReference type="GeneID" id="110423969"/>
<name>A0A6J1B4J6_9ROSI</name>
<gene>
    <name evidence="3" type="primary">LOC110423969</name>
</gene>
<evidence type="ECO:0000313" key="2">
    <source>
        <dbReference type="Proteomes" id="UP000504621"/>
    </source>
</evidence>
<dbReference type="InterPro" id="IPR032710">
    <property type="entry name" value="NTF2-like_dom_sf"/>
</dbReference>
<keyword evidence="1" id="KW-0472">Membrane</keyword>
<dbReference type="OrthoDB" id="753811at2759"/>
<reference evidence="3" key="1">
    <citation type="submission" date="2025-08" db="UniProtKB">
        <authorList>
            <consortium name="RefSeq"/>
        </authorList>
    </citation>
    <scope>IDENTIFICATION</scope>
    <source>
        <tissue evidence="3">Leaf</tissue>
    </source>
</reference>
<dbReference type="AlphaFoldDB" id="A0A6J1B4J6"/>
<dbReference type="SUPFAM" id="SSF54427">
    <property type="entry name" value="NTF2-like"/>
    <property type="match status" value="1"/>
</dbReference>
<dbReference type="RefSeq" id="XP_021294086.1">
    <property type="nucleotide sequence ID" value="XM_021438411.1"/>
</dbReference>
<keyword evidence="2" id="KW-1185">Reference proteome</keyword>
<sequence length="313" mass="35601">MLLFHSFLRQSLLSLCQPFSYNKTFFSCLSFDLVVIDQTSKMGSVSLPTPVYNHQAATSNPVLLISQERIHHQPSLHQNLRVITFVSGKFQSRHVKRSLIPATYPTRRRGLSVVPLDAKTKSSDSGAEEDSGALETVLKLYSAIKNQNVRELSDIIDDECQCICNFFSSFQPLQGKEQVLEFFASLIKFLGDHIEFVVQPTLHDGMVVGIHWRLEWNKAHMPLGKGFSFYTCQIYHGRVVIRNVEMFMEPLLHVEPLRLNRPIIFLQKTIGYLTTMVDKISFGVSSKAWKKKALCALLGLLFISAILLFSKLY</sequence>
<evidence type="ECO:0000313" key="3">
    <source>
        <dbReference type="RefSeq" id="XP_021294086.1"/>
    </source>
</evidence>
<dbReference type="Gene3D" id="3.10.450.50">
    <property type="match status" value="1"/>
</dbReference>
<dbReference type="Proteomes" id="UP000504621">
    <property type="component" value="Unplaced"/>
</dbReference>
<keyword evidence="1" id="KW-0812">Transmembrane</keyword>
<organism evidence="2 3">
    <name type="scientific">Herrania umbratica</name>
    <dbReference type="NCBI Taxonomy" id="108875"/>
    <lineage>
        <taxon>Eukaryota</taxon>
        <taxon>Viridiplantae</taxon>
        <taxon>Streptophyta</taxon>
        <taxon>Embryophyta</taxon>
        <taxon>Tracheophyta</taxon>
        <taxon>Spermatophyta</taxon>
        <taxon>Magnoliopsida</taxon>
        <taxon>eudicotyledons</taxon>
        <taxon>Gunneridae</taxon>
        <taxon>Pentapetalae</taxon>
        <taxon>rosids</taxon>
        <taxon>malvids</taxon>
        <taxon>Malvales</taxon>
        <taxon>Malvaceae</taxon>
        <taxon>Byttnerioideae</taxon>
        <taxon>Herrania</taxon>
    </lineage>
</organism>
<evidence type="ECO:0000256" key="1">
    <source>
        <dbReference type="SAM" id="Phobius"/>
    </source>
</evidence>
<dbReference type="PANTHER" id="PTHR33698">
    <property type="entry name" value="NUCLEAR TRANSPORT FACTOR 2 (NTF2)-LIKE PROTEIN"/>
    <property type="match status" value="1"/>
</dbReference>
<keyword evidence="1" id="KW-1133">Transmembrane helix</keyword>